<dbReference type="RefSeq" id="WP_139516536.1">
    <property type="nucleotide sequence ID" value="NZ_CP040896.1"/>
</dbReference>
<feature type="signal peptide" evidence="1">
    <location>
        <begin position="1"/>
        <end position="17"/>
    </location>
</feature>
<protein>
    <submittedName>
        <fullName evidence="2">DUF922 domain-containing protein</fullName>
    </submittedName>
</protein>
<sequence>MPVFSFLLPLLFWLPMASTPAPQNTVVAADPATLIPWSPTRPLAWSDFKSKPTPADKLAALTTATIDVKAGCTDFVFNYSVRAVFSPTESWVREATKSNESLLKHEQLHFDITEYHARKLRQKLSTLHLNCAHLQPGFKNVTNAAFAEWQRDEARYDAETNHGLNTPNQKNWEGQIKLKLAQLDRFAVAP</sequence>
<evidence type="ECO:0000313" key="2">
    <source>
        <dbReference type="EMBL" id="QDA61362.1"/>
    </source>
</evidence>
<evidence type="ECO:0000313" key="3">
    <source>
        <dbReference type="Proteomes" id="UP000305398"/>
    </source>
</evidence>
<evidence type="ECO:0000256" key="1">
    <source>
        <dbReference type="SAM" id="SignalP"/>
    </source>
</evidence>
<dbReference type="InterPro" id="IPR010321">
    <property type="entry name" value="DUF922"/>
</dbReference>
<feature type="chain" id="PRO_5022713500" evidence="1">
    <location>
        <begin position="18"/>
        <end position="190"/>
    </location>
</feature>
<proteinExistence type="predicted"/>
<reference evidence="2 3" key="1">
    <citation type="submission" date="2019-06" db="EMBL/GenBank/DDBJ databases">
        <authorList>
            <person name="Srinivasan S."/>
        </authorList>
    </citation>
    <scope>NUCLEOTIDE SEQUENCE [LARGE SCALE GENOMIC DNA]</scope>
    <source>
        <strain evidence="2 3">17J68-5</strain>
    </source>
</reference>
<dbReference type="Proteomes" id="UP000305398">
    <property type="component" value="Chromosome"/>
</dbReference>
<dbReference type="Pfam" id="PF06037">
    <property type="entry name" value="DUF922"/>
    <property type="match status" value="1"/>
</dbReference>
<dbReference type="OrthoDB" id="5431540at2"/>
<dbReference type="EMBL" id="CP040896">
    <property type="protein sequence ID" value="QDA61362.1"/>
    <property type="molecule type" value="Genomic_DNA"/>
</dbReference>
<keyword evidence="1" id="KW-0732">Signal</keyword>
<keyword evidence="3" id="KW-1185">Reference proteome</keyword>
<gene>
    <name evidence="2" type="ORF">FHG12_15215</name>
</gene>
<name>A0A5B8A579_9BACT</name>
<dbReference type="AlphaFoldDB" id="A0A5B8A579"/>
<organism evidence="2 3">
    <name type="scientific">Hymenobacter jejuensis</name>
    <dbReference type="NCBI Taxonomy" id="2502781"/>
    <lineage>
        <taxon>Bacteria</taxon>
        <taxon>Pseudomonadati</taxon>
        <taxon>Bacteroidota</taxon>
        <taxon>Cytophagia</taxon>
        <taxon>Cytophagales</taxon>
        <taxon>Hymenobacteraceae</taxon>
        <taxon>Hymenobacter</taxon>
    </lineage>
</organism>
<accession>A0A5B8A579</accession>
<dbReference type="KEGG" id="hyj:FHG12_15215"/>